<dbReference type="Proteomes" id="UP001359485">
    <property type="component" value="Unassembled WGS sequence"/>
</dbReference>
<proteinExistence type="predicted"/>
<evidence type="ECO:0000313" key="2">
    <source>
        <dbReference type="EMBL" id="KAK6641578.1"/>
    </source>
</evidence>
<evidence type="ECO:0000256" key="1">
    <source>
        <dbReference type="SAM" id="MobiDB-lite"/>
    </source>
</evidence>
<gene>
    <name evidence="2" type="ORF">RUM44_013293</name>
</gene>
<protein>
    <submittedName>
        <fullName evidence="2">Uncharacterized protein</fullName>
    </submittedName>
</protein>
<sequence length="169" mass="19633">MPKGHVKRPTSEESGRSSWHRGKTGKNSAPVTPKMLIKALEKLKKKSFKSIFFTPKEVAFEIMRKYTSVQQDVEILLMEVGDKLLCASAAGLIGVKQDAGYYALDLRQEAFRADTKSELMFWLFYKKILNRRREQRRRVLAERRESNVRRNISTKFCTQRFTPNSDCSH</sequence>
<feature type="region of interest" description="Disordered" evidence="1">
    <location>
        <begin position="1"/>
        <end position="30"/>
    </location>
</feature>
<keyword evidence="3" id="KW-1185">Reference proteome</keyword>
<comment type="caution">
    <text evidence="2">The sequence shown here is derived from an EMBL/GenBank/DDBJ whole genome shotgun (WGS) entry which is preliminary data.</text>
</comment>
<evidence type="ECO:0000313" key="3">
    <source>
        <dbReference type="Proteomes" id="UP001359485"/>
    </source>
</evidence>
<organism evidence="2 3">
    <name type="scientific">Polyplax serrata</name>
    <name type="common">Common mouse louse</name>
    <dbReference type="NCBI Taxonomy" id="468196"/>
    <lineage>
        <taxon>Eukaryota</taxon>
        <taxon>Metazoa</taxon>
        <taxon>Ecdysozoa</taxon>
        <taxon>Arthropoda</taxon>
        <taxon>Hexapoda</taxon>
        <taxon>Insecta</taxon>
        <taxon>Pterygota</taxon>
        <taxon>Neoptera</taxon>
        <taxon>Paraneoptera</taxon>
        <taxon>Psocodea</taxon>
        <taxon>Troctomorpha</taxon>
        <taxon>Phthiraptera</taxon>
        <taxon>Anoplura</taxon>
        <taxon>Polyplacidae</taxon>
        <taxon>Polyplax</taxon>
    </lineage>
</organism>
<reference evidence="2 3" key="1">
    <citation type="submission" date="2023-09" db="EMBL/GenBank/DDBJ databases">
        <title>Genomes of two closely related lineages of the louse Polyplax serrata with different host specificities.</title>
        <authorList>
            <person name="Martinu J."/>
            <person name="Tarabai H."/>
            <person name="Stefka J."/>
            <person name="Hypsa V."/>
        </authorList>
    </citation>
    <scope>NUCLEOTIDE SEQUENCE [LARGE SCALE GENOMIC DNA]</scope>
    <source>
        <strain evidence="2">98ZLc_SE</strain>
    </source>
</reference>
<dbReference type="EMBL" id="JAWJWF010000001">
    <property type="protein sequence ID" value="KAK6641578.1"/>
    <property type="molecule type" value="Genomic_DNA"/>
</dbReference>
<accession>A0ABR1BDR3</accession>
<name>A0ABR1BDR3_POLSC</name>